<feature type="compositionally biased region" description="Low complexity" evidence="3">
    <location>
        <begin position="351"/>
        <end position="360"/>
    </location>
</feature>
<feature type="compositionally biased region" description="Basic and acidic residues" evidence="3">
    <location>
        <begin position="366"/>
        <end position="379"/>
    </location>
</feature>
<evidence type="ECO:0000256" key="2">
    <source>
        <dbReference type="ARBA" id="ARBA00022679"/>
    </source>
</evidence>
<name>A0A9X2D6W8_9ACTN</name>
<dbReference type="Proteomes" id="UP001139485">
    <property type="component" value="Unassembled WGS sequence"/>
</dbReference>
<dbReference type="PANTHER" id="PTHR12526:SF510">
    <property type="entry name" value="D-INOSITOL 3-PHOSPHATE GLYCOSYLTRANSFERASE"/>
    <property type="match status" value="1"/>
</dbReference>
<evidence type="ECO:0000313" key="5">
    <source>
        <dbReference type="Proteomes" id="UP001139485"/>
    </source>
</evidence>
<evidence type="ECO:0000256" key="1">
    <source>
        <dbReference type="ARBA" id="ARBA00022676"/>
    </source>
</evidence>
<dbReference type="EMBL" id="JAMOIL010000008">
    <property type="protein sequence ID" value="MCM0620134.1"/>
    <property type="molecule type" value="Genomic_DNA"/>
</dbReference>
<dbReference type="Pfam" id="PF13692">
    <property type="entry name" value="Glyco_trans_1_4"/>
    <property type="match status" value="1"/>
</dbReference>
<evidence type="ECO:0000313" key="4">
    <source>
        <dbReference type="EMBL" id="MCM0620134.1"/>
    </source>
</evidence>
<proteinExistence type="predicted"/>
<protein>
    <recommendedName>
        <fullName evidence="6">Glycosyltransferase</fullName>
    </recommendedName>
</protein>
<keyword evidence="1" id="KW-0328">Glycosyltransferase</keyword>
<organism evidence="4 5">
    <name type="scientific">Nocardioides bruguierae</name>
    <dbReference type="NCBI Taxonomy" id="2945102"/>
    <lineage>
        <taxon>Bacteria</taxon>
        <taxon>Bacillati</taxon>
        <taxon>Actinomycetota</taxon>
        <taxon>Actinomycetes</taxon>
        <taxon>Propionibacteriales</taxon>
        <taxon>Nocardioidaceae</taxon>
        <taxon>Nocardioides</taxon>
    </lineage>
</organism>
<feature type="region of interest" description="Disordered" evidence="3">
    <location>
        <begin position="351"/>
        <end position="379"/>
    </location>
</feature>
<sequence length="379" mass="39505">MCVVAPVLEGEPAVGHDGPVEVRRAFTSGRPAAVRDALAAARATGAAQVHLQFELFLYHGASGLPVTVAALAHHRRAGAPLTLTMHQVVDPAKVTAEYTRMHRIGVPPVAARAAIAGVQRALPRLASTTIVHEPAFERLVPGAVVVPHGIEVPEPGSREGARERLGVTGDALVAMSFGFVAPYKGLETVLTAATMTQEDVQVVVAGGTHPRLAAQGDDYEERLIATYGHRARFTGFVPDADVADWFRAADVLCLNYPEPHASSGPLALALAHRTPMVLSPRLAEVIGVPALSVGGRGEAADWAARLDALAADGGALAALRGRTDALAADRTWPAVARRHAALYEAVDDAALPAPTAPAAPESQEVTDERSTDPADHAVA</sequence>
<evidence type="ECO:0000256" key="3">
    <source>
        <dbReference type="SAM" id="MobiDB-lite"/>
    </source>
</evidence>
<dbReference type="PANTHER" id="PTHR12526">
    <property type="entry name" value="GLYCOSYLTRANSFERASE"/>
    <property type="match status" value="1"/>
</dbReference>
<dbReference type="SUPFAM" id="SSF53756">
    <property type="entry name" value="UDP-Glycosyltransferase/glycogen phosphorylase"/>
    <property type="match status" value="1"/>
</dbReference>
<dbReference type="Gene3D" id="3.40.50.2000">
    <property type="entry name" value="Glycogen Phosphorylase B"/>
    <property type="match status" value="2"/>
</dbReference>
<comment type="caution">
    <text evidence="4">The sequence shown here is derived from an EMBL/GenBank/DDBJ whole genome shotgun (WGS) entry which is preliminary data.</text>
</comment>
<reference evidence="4" key="1">
    <citation type="submission" date="2022-05" db="EMBL/GenBank/DDBJ databases">
        <authorList>
            <person name="Tuo L."/>
        </authorList>
    </citation>
    <scope>NUCLEOTIDE SEQUENCE</scope>
    <source>
        <strain evidence="4">BSK12Z-4</strain>
    </source>
</reference>
<accession>A0A9X2D6W8</accession>
<keyword evidence="5" id="KW-1185">Reference proteome</keyword>
<dbReference type="GO" id="GO:0016757">
    <property type="term" value="F:glycosyltransferase activity"/>
    <property type="evidence" value="ECO:0007669"/>
    <property type="project" value="UniProtKB-KW"/>
</dbReference>
<evidence type="ECO:0008006" key="6">
    <source>
        <dbReference type="Google" id="ProtNLM"/>
    </source>
</evidence>
<dbReference type="AlphaFoldDB" id="A0A9X2D6W8"/>
<keyword evidence="2" id="KW-0808">Transferase</keyword>
<gene>
    <name evidence="4" type="ORF">M8330_07475</name>
</gene>